<keyword evidence="2" id="KW-0479">Metal-binding</keyword>
<dbReference type="GO" id="GO:0051539">
    <property type="term" value="F:4 iron, 4 sulfur cluster binding"/>
    <property type="evidence" value="ECO:0007669"/>
    <property type="project" value="UniProtKB-KW"/>
</dbReference>
<dbReference type="OrthoDB" id="9759982at2"/>
<dbReference type="InterPro" id="IPR036188">
    <property type="entry name" value="FAD/NAD-bd_sf"/>
</dbReference>
<dbReference type="RefSeq" id="WP_127016750.1">
    <property type="nucleotide sequence ID" value="NZ_CP016379.1"/>
</dbReference>
<dbReference type="InterPro" id="IPR039650">
    <property type="entry name" value="HdrA-like"/>
</dbReference>
<evidence type="ECO:0000256" key="3">
    <source>
        <dbReference type="ARBA" id="ARBA00023002"/>
    </source>
</evidence>
<keyword evidence="4" id="KW-0408">Iron</keyword>
<accession>A0A3Q9HQL5</accession>
<dbReference type="SUPFAM" id="SSF51905">
    <property type="entry name" value="FAD/NAD(P)-binding domain"/>
    <property type="match status" value="2"/>
</dbReference>
<dbReference type="GO" id="GO:0046872">
    <property type="term" value="F:metal ion binding"/>
    <property type="evidence" value="ECO:0007669"/>
    <property type="project" value="UniProtKB-KW"/>
</dbReference>
<name>A0A3Q9HQL5_9FIRM</name>
<proteinExistence type="predicted"/>
<organism evidence="6 7">
    <name type="scientific">Anoxybacter fermentans</name>
    <dbReference type="NCBI Taxonomy" id="1323375"/>
    <lineage>
        <taxon>Bacteria</taxon>
        <taxon>Bacillati</taxon>
        <taxon>Bacillota</taxon>
        <taxon>Clostridia</taxon>
        <taxon>Halanaerobiales</taxon>
        <taxon>Anoxybacter</taxon>
    </lineage>
</organism>
<evidence type="ECO:0000313" key="6">
    <source>
        <dbReference type="EMBL" id="AZR73412.1"/>
    </source>
</evidence>
<sequence>MKGKKFWLLIFIYILTVILFNDYTKANYNYDLVVYGGEPEGVVAALAGARNGLKTLLVMEEDGPGGLMVYGALNFLDLNYDEKGRIINKGIFSEWHRMVGGGVVVDIEDARKAFIKLLLAEKNLTIAPLTRLKEVQLSEDKQKIISLTFETTGISKTHDPELQNEIKRPHPAWEKIAETFAKATLLQYEPGTIWNVKGKRYIDASQDADLAAMAEVPYFLGGADIGLPDRKMAVTLVFCLKNVDWKGLAKDIKSQKWGYSRMNSTAAWGLGKIGQKYKPVYENTRLRGLNIALQQDGTVFINALQIFNLDVLDPESLAKGMELGKKEAQHVVEYLRRNLSGFEKAELVGFPSQLYVRESRHILALYQLNILDLIEKVDFEDKIALASYPVDYQATSPVEPGVVVFAPGVYSIPFRSLVPRKKINLLVVGRSAGYGSLAAGSARVIPTGMATAEAAGTAAALSIERKVDFHTMAKDKKLIKTLQKRLITQGVDLHKIEGVNEITLDPDYPILKELFSWGMIVAGYDNNLRLEQQVHEREFAFLLMKGMYLRRAHNYSDYLAGGLYSLSDYKPLYRDKACELLLAAGGYWLAKVDDVYKTALKDGFIPLDMEESLRKNRPLTRRDIYRLAVHFLKRYPIPEKLKELRTRPFGE</sequence>
<dbReference type="Gene3D" id="3.50.50.60">
    <property type="entry name" value="FAD/NAD(P)-binding domain"/>
    <property type="match status" value="1"/>
</dbReference>
<dbReference type="KEGG" id="aft:BBF96_08460"/>
<evidence type="ECO:0000256" key="1">
    <source>
        <dbReference type="ARBA" id="ARBA00022485"/>
    </source>
</evidence>
<dbReference type="EMBL" id="CP016379">
    <property type="protein sequence ID" value="AZR73412.1"/>
    <property type="molecule type" value="Genomic_DNA"/>
</dbReference>
<reference evidence="6 7" key="1">
    <citation type="submission" date="2016-07" db="EMBL/GenBank/DDBJ databases">
        <title>Genome and transcriptome analysis of iron-reducing fermentative bacteria Anoxybacter fermentans.</title>
        <authorList>
            <person name="Zeng X."/>
            <person name="Shao Z."/>
        </authorList>
    </citation>
    <scope>NUCLEOTIDE SEQUENCE [LARGE SCALE GENOMIC DNA]</scope>
    <source>
        <strain evidence="6 7">DY22613</strain>
    </source>
</reference>
<keyword evidence="7" id="KW-1185">Reference proteome</keyword>
<evidence type="ECO:0000256" key="5">
    <source>
        <dbReference type="ARBA" id="ARBA00023014"/>
    </source>
</evidence>
<dbReference type="Proteomes" id="UP000267250">
    <property type="component" value="Chromosome"/>
</dbReference>
<keyword evidence="1" id="KW-0004">4Fe-4S</keyword>
<dbReference type="GO" id="GO:0016491">
    <property type="term" value="F:oxidoreductase activity"/>
    <property type="evidence" value="ECO:0007669"/>
    <property type="project" value="UniProtKB-KW"/>
</dbReference>
<evidence type="ECO:0000256" key="2">
    <source>
        <dbReference type="ARBA" id="ARBA00022723"/>
    </source>
</evidence>
<keyword evidence="3" id="KW-0560">Oxidoreductase</keyword>
<evidence type="ECO:0000313" key="7">
    <source>
        <dbReference type="Proteomes" id="UP000267250"/>
    </source>
</evidence>
<dbReference type="PANTHER" id="PTHR43498:SF1">
    <property type="entry name" value="COB--COM HETERODISULFIDE REDUCTASE IRON-SULFUR SUBUNIT A"/>
    <property type="match status" value="1"/>
</dbReference>
<keyword evidence="5" id="KW-0411">Iron-sulfur</keyword>
<dbReference type="PANTHER" id="PTHR43498">
    <property type="entry name" value="FERREDOXIN:COB-COM HETERODISULFIDE REDUCTASE SUBUNIT A"/>
    <property type="match status" value="1"/>
</dbReference>
<dbReference type="AlphaFoldDB" id="A0A3Q9HQL5"/>
<gene>
    <name evidence="6" type="ORF">BBF96_08460</name>
</gene>
<evidence type="ECO:0000256" key="4">
    <source>
        <dbReference type="ARBA" id="ARBA00023004"/>
    </source>
</evidence>
<protein>
    <submittedName>
        <fullName evidence="6">Uncharacterized protein</fullName>
    </submittedName>
</protein>
<dbReference type="Pfam" id="PF12831">
    <property type="entry name" value="FAD_oxidored"/>
    <property type="match status" value="2"/>
</dbReference>